<dbReference type="AlphaFoldDB" id="A0A134AHG6"/>
<protein>
    <submittedName>
        <fullName evidence="3">Copper amine oxidase domain protein</fullName>
    </submittedName>
</protein>
<gene>
    <name evidence="3" type="ORF">HMPREF1863_00624</name>
</gene>
<dbReference type="Gene3D" id="3.30.457.10">
    <property type="entry name" value="Copper amine oxidase-like, N-terminal domain"/>
    <property type="match status" value="1"/>
</dbReference>
<reference evidence="4" key="1">
    <citation type="submission" date="2016-01" db="EMBL/GenBank/DDBJ databases">
        <authorList>
            <person name="Mitreva M."/>
            <person name="Pepin K.H."/>
            <person name="Mihindukulasuriya K.A."/>
            <person name="Fulton R."/>
            <person name="Fronick C."/>
            <person name="O'Laughlin M."/>
            <person name="Miner T."/>
            <person name="Herter B."/>
            <person name="Rosa B.A."/>
            <person name="Cordes M."/>
            <person name="Tomlinson C."/>
            <person name="Wollam A."/>
            <person name="Palsikar V.B."/>
            <person name="Mardis E.R."/>
            <person name="Wilson R.K."/>
        </authorList>
    </citation>
    <scope>NUCLEOTIDE SEQUENCE [LARGE SCALE GENOMIC DNA]</scope>
    <source>
        <strain evidence="4">DNF00729</strain>
    </source>
</reference>
<evidence type="ECO:0000313" key="3">
    <source>
        <dbReference type="EMBL" id="KXB67152.1"/>
    </source>
</evidence>
<sequence>MKKMAVLLSCLLLLPSVALAKGPSPVGRYVGVYVNGREPLEEDVMPVIRHNRTFLPLRAVTEELGYVVSWNQDKKEATLTKGKEKVVMTIGIKSYRQNGKDVAMDVAPYLEKNRTFIPARYLGEATGLSVQWMPNERIVTVGSYPQKDIPGAKRIYIKEIDMSFILPKDANIDYKLENDELCFYEKSNEQIGGDGFLFRLSKVKNPRTDWCNGPVILAHKDGIYYGADFRGDPAEIQDKALRENFEKAYDYIDDILMTVRVGK</sequence>
<dbReference type="InterPro" id="IPR012854">
    <property type="entry name" value="Cu_amine_oxidase-like_N"/>
</dbReference>
<dbReference type="EMBL" id="LSDG01000022">
    <property type="protein sequence ID" value="KXB67152.1"/>
    <property type="molecule type" value="Genomic_DNA"/>
</dbReference>
<keyword evidence="4" id="KW-1185">Reference proteome</keyword>
<evidence type="ECO:0000256" key="1">
    <source>
        <dbReference type="SAM" id="SignalP"/>
    </source>
</evidence>
<dbReference type="RefSeq" id="WP_068367206.1">
    <property type="nucleotide sequence ID" value="NZ_KQ960172.1"/>
</dbReference>
<dbReference type="PATRIC" id="fig|755172.3.peg.598"/>
<keyword evidence="1" id="KW-0732">Signal</keyword>
<dbReference type="Pfam" id="PF07833">
    <property type="entry name" value="Cu_amine_oxidN1"/>
    <property type="match status" value="1"/>
</dbReference>
<evidence type="ECO:0000313" key="4">
    <source>
        <dbReference type="Proteomes" id="UP000070442"/>
    </source>
</evidence>
<feature type="signal peptide" evidence="1">
    <location>
        <begin position="1"/>
        <end position="20"/>
    </location>
</feature>
<comment type="caution">
    <text evidence="3">The sequence shown here is derived from an EMBL/GenBank/DDBJ whole genome shotgun (WGS) entry which is preliminary data.</text>
</comment>
<evidence type="ECO:0000259" key="2">
    <source>
        <dbReference type="Pfam" id="PF07833"/>
    </source>
</evidence>
<feature type="domain" description="Copper amine oxidase-like N-terminal" evidence="2">
    <location>
        <begin position="34"/>
        <end position="140"/>
    </location>
</feature>
<name>A0A134AHG6_9FIRM</name>
<accession>A0A134AHG6</accession>
<dbReference type="SUPFAM" id="SSF55383">
    <property type="entry name" value="Copper amine oxidase, domain N"/>
    <property type="match status" value="1"/>
</dbReference>
<dbReference type="Proteomes" id="UP000070442">
    <property type="component" value="Unassembled WGS sequence"/>
</dbReference>
<dbReference type="InterPro" id="IPR036582">
    <property type="entry name" value="Mao_N_sf"/>
</dbReference>
<feature type="chain" id="PRO_5007461684" evidence="1">
    <location>
        <begin position="21"/>
        <end position="263"/>
    </location>
</feature>
<dbReference type="STRING" id="755172.HMPREF1863_00624"/>
<organism evidence="3 4">
    <name type="scientific">Aedoeadaptatus coxii</name>
    <dbReference type="NCBI Taxonomy" id="755172"/>
    <lineage>
        <taxon>Bacteria</taxon>
        <taxon>Bacillati</taxon>
        <taxon>Bacillota</taxon>
        <taxon>Tissierellia</taxon>
        <taxon>Tissierellales</taxon>
        <taxon>Peptoniphilaceae</taxon>
        <taxon>Aedoeadaptatus</taxon>
    </lineage>
</organism>
<proteinExistence type="predicted"/>